<dbReference type="RefSeq" id="WP_201374699.1">
    <property type="nucleotide sequence ID" value="NZ_BNJG01000003.1"/>
</dbReference>
<accession>A0ABQ3V0E3</accession>
<gene>
    <name evidence="3" type="ORF">KSB_68780</name>
</gene>
<keyword evidence="4" id="KW-1185">Reference proteome</keyword>
<dbReference type="InterPro" id="IPR036661">
    <property type="entry name" value="Luciferase-like_sf"/>
</dbReference>
<comment type="caution">
    <text evidence="3">The sequence shown here is derived from an EMBL/GenBank/DDBJ whole genome shotgun (WGS) entry which is preliminary data.</text>
</comment>
<feature type="domain" description="Luciferase-like" evidence="2">
    <location>
        <begin position="10"/>
        <end position="303"/>
    </location>
</feature>
<protein>
    <submittedName>
        <fullName evidence="3">LLM class F420-dependent oxidoreductase</fullName>
    </submittedName>
</protein>
<keyword evidence="1" id="KW-0560">Oxidoreductase</keyword>
<name>A0ABQ3V0E3_9CHLR</name>
<organism evidence="3 4">
    <name type="scientific">Ktedonobacter robiniae</name>
    <dbReference type="NCBI Taxonomy" id="2778365"/>
    <lineage>
        <taxon>Bacteria</taxon>
        <taxon>Bacillati</taxon>
        <taxon>Chloroflexota</taxon>
        <taxon>Ktedonobacteria</taxon>
        <taxon>Ktedonobacterales</taxon>
        <taxon>Ktedonobacteraceae</taxon>
        <taxon>Ktedonobacter</taxon>
    </lineage>
</organism>
<dbReference type="InterPro" id="IPR050564">
    <property type="entry name" value="F420-G6PD/mer"/>
</dbReference>
<evidence type="ECO:0000313" key="4">
    <source>
        <dbReference type="Proteomes" id="UP000654345"/>
    </source>
</evidence>
<evidence type="ECO:0000313" key="3">
    <source>
        <dbReference type="EMBL" id="GHO58403.1"/>
    </source>
</evidence>
<reference evidence="3 4" key="1">
    <citation type="journal article" date="2021" name="Int. J. Syst. Evol. Microbiol.">
        <title>Reticulibacter mediterranei gen. nov., sp. nov., within the new family Reticulibacteraceae fam. nov., and Ktedonospora formicarum gen. nov., sp. nov., Ktedonobacter robiniae sp. nov., Dictyobacter formicarum sp. nov. and Dictyobacter arantiisoli sp. nov., belonging to the class Ktedonobacteria.</title>
        <authorList>
            <person name="Yabe S."/>
            <person name="Zheng Y."/>
            <person name="Wang C.M."/>
            <person name="Sakai Y."/>
            <person name="Abe K."/>
            <person name="Yokota A."/>
            <person name="Donadio S."/>
            <person name="Cavaletti L."/>
            <person name="Monciardini P."/>
        </authorList>
    </citation>
    <scope>NUCLEOTIDE SEQUENCE [LARGE SCALE GENOMIC DNA]</scope>
    <source>
        <strain evidence="3 4">SOSP1-30</strain>
    </source>
</reference>
<dbReference type="InterPro" id="IPR022315">
    <property type="entry name" value="F420_OxRdatse_CPS4043_pred"/>
</dbReference>
<sequence length="338" mass="38044">MIEFGITLRPYPPPERIVELMLMAEAQNFSYGWLFDSHVLWMDPYPLLTLMAVNTTSLRLGTCVTNPGTRDPSITASTFATLQAISGGRMIMGIGRGDSALRVMGKQPVSLTVMENAIQEIRTLVSGEATHLNEQAIQLKWARSHLPIFVAAYGPKALRLAGHVGDGVVLQYADPHLIKWSLNFVREGCEEAGRDWSQFHIMCATAGYVSNDLEYARSQVRWFPALVSNHVIELLSRYPATDLPAELTSYVRQRSGYDYQEHCQVGASHAEFVTDEVVDRFCVIGTAEQCRQRIRELAAIGVNEFNLYLMAEDQERLLEIYGREIIPEFCNVQVRPRT</sequence>
<dbReference type="Gene3D" id="3.20.20.30">
    <property type="entry name" value="Luciferase-like domain"/>
    <property type="match status" value="1"/>
</dbReference>
<dbReference type="PANTHER" id="PTHR43244">
    <property type="match status" value="1"/>
</dbReference>
<evidence type="ECO:0000256" key="1">
    <source>
        <dbReference type="ARBA" id="ARBA00023002"/>
    </source>
</evidence>
<dbReference type="NCBIfam" id="TIGR03842">
    <property type="entry name" value="F420_CPS_4043"/>
    <property type="match status" value="1"/>
</dbReference>
<dbReference type="SUPFAM" id="SSF51679">
    <property type="entry name" value="Bacterial luciferase-like"/>
    <property type="match status" value="1"/>
</dbReference>
<dbReference type="PANTHER" id="PTHR43244:SF1">
    <property type="entry name" value="5,10-METHYLENETETRAHYDROMETHANOPTERIN REDUCTASE"/>
    <property type="match status" value="1"/>
</dbReference>
<dbReference type="Pfam" id="PF00296">
    <property type="entry name" value="Bac_luciferase"/>
    <property type="match status" value="1"/>
</dbReference>
<dbReference type="EMBL" id="BNJG01000003">
    <property type="protein sequence ID" value="GHO58403.1"/>
    <property type="molecule type" value="Genomic_DNA"/>
</dbReference>
<dbReference type="InterPro" id="IPR011251">
    <property type="entry name" value="Luciferase-like_dom"/>
</dbReference>
<dbReference type="Proteomes" id="UP000654345">
    <property type="component" value="Unassembled WGS sequence"/>
</dbReference>
<dbReference type="CDD" id="cd01097">
    <property type="entry name" value="Tetrahydromethanopterin_reductase"/>
    <property type="match status" value="1"/>
</dbReference>
<evidence type="ECO:0000259" key="2">
    <source>
        <dbReference type="Pfam" id="PF00296"/>
    </source>
</evidence>
<proteinExistence type="predicted"/>